<name>A0ABT8LKG0_9BACT</name>
<proteinExistence type="predicted"/>
<gene>
    <name evidence="2" type="ORF">QQ020_32230</name>
</gene>
<organism evidence="2 3">
    <name type="scientific">Agaribacillus aureus</name>
    <dbReference type="NCBI Taxonomy" id="3051825"/>
    <lineage>
        <taxon>Bacteria</taxon>
        <taxon>Pseudomonadati</taxon>
        <taxon>Bacteroidota</taxon>
        <taxon>Cytophagia</taxon>
        <taxon>Cytophagales</taxon>
        <taxon>Splendidivirgaceae</taxon>
        <taxon>Agaribacillus</taxon>
    </lineage>
</organism>
<evidence type="ECO:0000256" key="1">
    <source>
        <dbReference type="SAM" id="MobiDB-lite"/>
    </source>
</evidence>
<dbReference type="RefSeq" id="WP_346762120.1">
    <property type="nucleotide sequence ID" value="NZ_JAUJEB010000010.1"/>
</dbReference>
<accession>A0ABT8LKG0</accession>
<keyword evidence="3" id="KW-1185">Reference proteome</keyword>
<sequence>MFKRIFVFWCVLAPYFELSAQDPGFNPDKVEPQTSAFRKFMTNFSFNLQAGYGRTFYTHDIPQLAILRNNGEILITEDDNPGVNNPISAYRYWLNDPQEINTTFNTNDQLISSDSTTLRMTGRGNNIPLTFSIHYTIKEKFRIGGGATFELHSISKVGLKSTDTLGTYQSNYKSTIFKRYFGLVGYRFLAFRNLSYVAEARVGSFNLGNKYNSSLIQKGLFFDVGVSIEKHLSEYFRVTLRPSVEMKNYTMTFPDSEIALKHKMITPYVSIGASYSIPELKRCPIKSCHIQINHVHGGKEYRSRRHPFYKKQNPNYGENYPQLFRYKGKNKRKL</sequence>
<comment type="caution">
    <text evidence="2">The sequence shown here is derived from an EMBL/GenBank/DDBJ whole genome shotgun (WGS) entry which is preliminary data.</text>
</comment>
<feature type="region of interest" description="Disordered" evidence="1">
    <location>
        <begin position="303"/>
        <end position="322"/>
    </location>
</feature>
<reference evidence="2" key="1">
    <citation type="submission" date="2023-06" db="EMBL/GenBank/DDBJ databases">
        <title>Genomic of Agaribacillus aureum.</title>
        <authorList>
            <person name="Wang G."/>
        </authorList>
    </citation>
    <scope>NUCLEOTIDE SEQUENCE</scope>
    <source>
        <strain evidence="2">BMA12</strain>
    </source>
</reference>
<dbReference type="Proteomes" id="UP001172083">
    <property type="component" value="Unassembled WGS sequence"/>
</dbReference>
<evidence type="ECO:0000313" key="2">
    <source>
        <dbReference type="EMBL" id="MDN5216783.1"/>
    </source>
</evidence>
<protein>
    <submittedName>
        <fullName evidence="2">Uncharacterized protein</fullName>
    </submittedName>
</protein>
<dbReference type="EMBL" id="JAUJEB010000010">
    <property type="protein sequence ID" value="MDN5216783.1"/>
    <property type="molecule type" value="Genomic_DNA"/>
</dbReference>
<evidence type="ECO:0000313" key="3">
    <source>
        <dbReference type="Proteomes" id="UP001172083"/>
    </source>
</evidence>